<dbReference type="Proteomes" id="UP000217528">
    <property type="component" value="Unassembled WGS sequence"/>
</dbReference>
<dbReference type="AlphaFoldDB" id="A0A2A2HC13"/>
<dbReference type="EMBL" id="LWMS01000006">
    <property type="protein sequence ID" value="PWL08873.1"/>
    <property type="molecule type" value="Genomic_DNA"/>
</dbReference>
<dbReference type="Gene3D" id="3.40.50.10480">
    <property type="entry name" value="Probable brix-domain ribosomal biogenesis protein"/>
    <property type="match status" value="1"/>
</dbReference>
<evidence type="ECO:0000313" key="6">
    <source>
        <dbReference type="Proteomes" id="UP000217528"/>
    </source>
</evidence>
<reference evidence="4 6" key="2">
    <citation type="journal article" date="2017" name="BMC Genomics">
        <title>Genomic analysis of methanogenic archaea reveals a shift towards energy conservation.</title>
        <authorList>
            <person name="Gilmore S.P."/>
            <person name="Henske J.K."/>
            <person name="Sexton J.A."/>
            <person name="Solomon K.V."/>
            <person name="Seppala S."/>
            <person name="Yoo J.I."/>
            <person name="Huyett L.M."/>
            <person name="Pressman A."/>
            <person name="Cogan J.Z."/>
            <person name="Kivenson V."/>
            <person name="Peng X."/>
            <person name="Tan Y."/>
            <person name="Valentine D.L."/>
            <person name="O'Malley M.A."/>
        </authorList>
    </citation>
    <scope>NUCLEOTIDE SEQUENCE [LARGE SCALE GENOMIC DNA]</scope>
    <source>
        <strain evidence="4 6">1R-7</strain>
    </source>
</reference>
<keyword evidence="1 2" id="KW-0690">Ribosome biogenesis</keyword>
<evidence type="ECO:0000259" key="3">
    <source>
        <dbReference type="PROSITE" id="PS50833"/>
    </source>
</evidence>
<feature type="domain" description="Brix" evidence="3">
    <location>
        <begin position="7"/>
        <end position="179"/>
    </location>
</feature>
<dbReference type="HAMAP" id="MF_00699">
    <property type="entry name" value="BriX"/>
    <property type="match status" value="1"/>
</dbReference>
<protein>
    <recommendedName>
        <fullName evidence="2">Probable Brix domain-containing ribosomal biogenesis protein</fullName>
    </recommendedName>
</protein>
<evidence type="ECO:0000313" key="7">
    <source>
        <dbReference type="Proteomes" id="UP000246004"/>
    </source>
</evidence>
<name>A0A2A2HC13_9EURY</name>
<comment type="caution">
    <text evidence="4">The sequence shown here is derived from an EMBL/GenBank/DDBJ whole genome shotgun (WGS) entry which is preliminary data.</text>
</comment>
<reference evidence="5 7" key="1">
    <citation type="submission" date="2016-04" db="EMBL/GenBank/DDBJ databases">
        <title>Genome sequence of Methanosphaera cuniculi DSM 4103.</title>
        <authorList>
            <person name="Poehlein A."/>
            <person name="Seedorf H."/>
            <person name="Daniel R."/>
        </authorList>
    </citation>
    <scope>NUCLEOTIDE SEQUENCE [LARGE SCALE GENOMIC DNA]</scope>
    <source>
        <strain evidence="5 7">DSM 4103</strain>
    </source>
</reference>
<keyword evidence="6" id="KW-1185">Reference proteome</keyword>
<gene>
    <name evidence="4" type="ORF">ASJ82_06560</name>
    <name evidence="5" type="ORF">MSCUN_01990</name>
</gene>
<dbReference type="PROSITE" id="PS50833">
    <property type="entry name" value="BRIX"/>
    <property type="match status" value="1"/>
</dbReference>
<dbReference type="RefSeq" id="WP_095609236.1">
    <property type="nucleotide sequence ID" value="NZ_LMVN01000026.1"/>
</dbReference>
<dbReference type="SMART" id="SM00879">
    <property type="entry name" value="Brix"/>
    <property type="match status" value="1"/>
</dbReference>
<dbReference type="Proteomes" id="UP000246004">
    <property type="component" value="Unassembled WGS sequence"/>
</dbReference>
<evidence type="ECO:0000256" key="2">
    <source>
        <dbReference type="HAMAP-Rule" id="MF_00699"/>
    </source>
</evidence>
<dbReference type="SUPFAM" id="SSF52954">
    <property type="entry name" value="Class II aaRS ABD-related"/>
    <property type="match status" value="1"/>
</dbReference>
<evidence type="ECO:0000256" key="1">
    <source>
        <dbReference type="ARBA" id="ARBA00022517"/>
    </source>
</evidence>
<organism evidence="4 6">
    <name type="scientific">Methanosphaera cuniculi</name>
    <dbReference type="NCBI Taxonomy" id="1077256"/>
    <lineage>
        <taxon>Archaea</taxon>
        <taxon>Methanobacteriati</taxon>
        <taxon>Methanobacteriota</taxon>
        <taxon>Methanomada group</taxon>
        <taxon>Methanobacteria</taxon>
        <taxon>Methanobacteriales</taxon>
        <taxon>Methanobacteriaceae</taxon>
        <taxon>Methanosphaera</taxon>
    </lineage>
</organism>
<sequence length="179" mass="20645">MIFQIDTNMIITTSRKPSQLTRRFTQFIKHYFNLTYINRGKTSFNKIVNTTKQDNIEKLVVITETKGNPSSINIYNIEKSTQTPVLSFYINTSIPSNKKTINVNSNDIFIINKAKSLSEINELFTEIKPDYKITQNCVICKDTTHPDAIAEITFIDKNGKNTDYKIYINGYKIVDENII</sequence>
<accession>A0A2A2HC13</accession>
<dbReference type="EMBL" id="LMVN01000026">
    <property type="protein sequence ID" value="PAV06804.1"/>
    <property type="molecule type" value="Genomic_DNA"/>
</dbReference>
<dbReference type="GO" id="GO:0019843">
    <property type="term" value="F:rRNA binding"/>
    <property type="evidence" value="ECO:0007669"/>
    <property type="project" value="InterPro"/>
</dbReference>
<evidence type="ECO:0000313" key="5">
    <source>
        <dbReference type="EMBL" id="PWL08873.1"/>
    </source>
</evidence>
<dbReference type="InterPro" id="IPR007109">
    <property type="entry name" value="Brix"/>
</dbReference>
<dbReference type="OrthoDB" id="117530at2157"/>
<dbReference type="InterPro" id="IPR023548">
    <property type="entry name" value="Brix_dom_Rbsml_bgen_prot"/>
</dbReference>
<evidence type="ECO:0000313" key="4">
    <source>
        <dbReference type="EMBL" id="PAV06804.1"/>
    </source>
</evidence>
<comment type="function">
    <text evidence="2">Probably involved in the biogenesis of the ribosome.</text>
</comment>
<proteinExistence type="inferred from homology"/>
<dbReference type="GO" id="GO:0006364">
    <property type="term" value="P:rRNA processing"/>
    <property type="evidence" value="ECO:0007669"/>
    <property type="project" value="InterPro"/>
</dbReference>